<keyword evidence="3" id="KW-0732">Signal</keyword>
<sequence>MASRATALARRPALAAPALACAASALAELGGAALGGDGPGGSSGAKTAAAVAQAAALAGATAVLSAVAVRLDMEPLLQQRRRNKPVPKTVLAGGGAVVLAGLAAGVAVLLLQGRGGAGQAVAGGFAVLSAWLGMLAALWAGAVILTLWVVELELSKPPDAPMDSVLLYHLRCLCWSEESRRAILVCGPLALTAVLGAILTAAHWNDAEGGAACRDERRTYLSVATALLGTYAVMVSALVRCSYLGRRGALAIIICIILSSLAWGCAGTISMSTSDCTTAAEPAAMHMLLVIFGITTLVFTLLCNTEAALAPLPSRHFDMLSHAAPAAVTRYVDRLERISEVGSAFNEEDSNEQDDSDENDSNGSNDSAALISR</sequence>
<feature type="compositionally biased region" description="Acidic residues" evidence="1">
    <location>
        <begin position="346"/>
        <end position="360"/>
    </location>
</feature>
<feature type="transmembrane region" description="Helical" evidence="2">
    <location>
        <begin position="283"/>
        <end position="303"/>
    </location>
</feature>
<feature type="transmembrane region" description="Helical" evidence="2">
    <location>
        <begin position="219"/>
        <end position="239"/>
    </location>
</feature>
<dbReference type="InParanoid" id="A0A2R5GG48"/>
<reference evidence="4 5" key="1">
    <citation type="submission" date="2017-12" db="EMBL/GenBank/DDBJ databases">
        <title>Sequencing, de novo assembly and annotation of complete genome of a new Thraustochytrid species, strain FCC1311.</title>
        <authorList>
            <person name="Sedici K."/>
            <person name="Godart F."/>
            <person name="Aiese Cigliano R."/>
            <person name="Sanseverino W."/>
            <person name="Barakat M."/>
            <person name="Ortet P."/>
            <person name="Marechal E."/>
            <person name="Cagnac O."/>
            <person name="Amato A."/>
        </authorList>
    </citation>
    <scope>NUCLEOTIDE SEQUENCE [LARGE SCALE GENOMIC DNA]</scope>
</reference>
<feature type="transmembrane region" description="Helical" evidence="2">
    <location>
        <begin position="251"/>
        <end position="271"/>
    </location>
</feature>
<dbReference type="Proteomes" id="UP000241890">
    <property type="component" value="Unassembled WGS sequence"/>
</dbReference>
<evidence type="ECO:0000313" key="4">
    <source>
        <dbReference type="EMBL" id="GBG27623.1"/>
    </source>
</evidence>
<name>A0A2R5GG48_9STRA</name>
<dbReference type="EMBL" id="BEYU01000033">
    <property type="protein sequence ID" value="GBG27623.1"/>
    <property type="molecule type" value="Genomic_DNA"/>
</dbReference>
<keyword evidence="2" id="KW-0812">Transmembrane</keyword>
<protein>
    <submittedName>
        <fullName evidence="4">Uncharacterized protein</fullName>
    </submittedName>
</protein>
<feature type="signal peptide" evidence="3">
    <location>
        <begin position="1"/>
        <end position="27"/>
    </location>
</feature>
<gene>
    <name evidence="4" type="ORF">FCC1311_038462</name>
</gene>
<keyword evidence="2" id="KW-1133">Transmembrane helix</keyword>
<evidence type="ECO:0000313" key="5">
    <source>
        <dbReference type="Proteomes" id="UP000241890"/>
    </source>
</evidence>
<evidence type="ECO:0000256" key="2">
    <source>
        <dbReference type="SAM" id="Phobius"/>
    </source>
</evidence>
<feature type="transmembrane region" description="Helical" evidence="2">
    <location>
        <begin position="90"/>
        <end position="111"/>
    </location>
</feature>
<keyword evidence="5" id="KW-1185">Reference proteome</keyword>
<feature type="chain" id="PRO_5015330333" evidence="3">
    <location>
        <begin position="28"/>
        <end position="373"/>
    </location>
</feature>
<evidence type="ECO:0000256" key="3">
    <source>
        <dbReference type="SAM" id="SignalP"/>
    </source>
</evidence>
<feature type="region of interest" description="Disordered" evidence="1">
    <location>
        <begin position="343"/>
        <end position="373"/>
    </location>
</feature>
<proteinExistence type="predicted"/>
<organism evidence="4 5">
    <name type="scientific">Hondaea fermentalgiana</name>
    <dbReference type="NCBI Taxonomy" id="2315210"/>
    <lineage>
        <taxon>Eukaryota</taxon>
        <taxon>Sar</taxon>
        <taxon>Stramenopiles</taxon>
        <taxon>Bigyra</taxon>
        <taxon>Labyrinthulomycetes</taxon>
        <taxon>Thraustochytrida</taxon>
        <taxon>Thraustochytriidae</taxon>
        <taxon>Hondaea</taxon>
    </lineage>
</organism>
<comment type="caution">
    <text evidence="4">The sequence shown here is derived from an EMBL/GenBank/DDBJ whole genome shotgun (WGS) entry which is preliminary data.</text>
</comment>
<evidence type="ECO:0000256" key="1">
    <source>
        <dbReference type="SAM" id="MobiDB-lite"/>
    </source>
</evidence>
<dbReference type="AlphaFoldDB" id="A0A2R5GG48"/>
<keyword evidence="2" id="KW-0472">Membrane</keyword>
<accession>A0A2R5GG48</accession>
<feature type="transmembrane region" description="Helical" evidence="2">
    <location>
        <begin position="51"/>
        <end position="69"/>
    </location>
</feature>
<feature type="transmembrane region" description="Helical" evidence="2">
    <location>
        <begin position="182"/>
        <end position="204"/>
    </location>
</feature>
<feature type="transmembrane region" description="Helical" evidence="2">
    <location>
        <begin position="123"/>
        <end position="150"/>
    </location>
</feature>